<keyword evidence="3" id="KW-0488">Methylation</keyword>
<dbReference type="InterPro" id="IPR035440">
    <property type="entry name" value="4HB_MCP_dom_sf"/>
</dbReference>
<dbReference type="GO" id="GO:0005886">
    <property type="term" value="C:plasma membrane"/>
    <property type="evidence" value="ECO:0007669"/>
    <property type="project" value="UniProtKB-SubCell"/>
</dbReference>
<keyword evidence="12" id="KW-0175">Coiled coil</keyword>
<keyword evidence="2" id="KW-1003">Cell membrane</keyword>
<evidence type="ECO:0000313" key="15">
    <source>
        <dbReference type="EMBL" id="ATZ94223.1"/>
    </source>
</evidence>
<keyword evidence="6" id="KW-0812">Transmembrane</keyword>
<dbReference type="InterPro" id="IPR003122">
    <property type="entry name" value="Tar_rcpt_lig-bd"/>
</dbReference>
<dbReference type="FunFam" id="1.10.287.950:FF:000001">
    <property type="entry name" value="Methyl-accepting chemotaxis sensory transducer"/>
    <property type="match status" value="1"/>
</dbReference>
<dbReference type="InterPro" id="IPR004089">
    <property type="entry name" value="MCPsignal_dom"/>
</dbReference>
<evidence type="ECO:0000256" key="7">
    <source>
        <dbReference type="ARBA" id="ARBA00022989"/>
    </source>
</evidence>
<dbReference type="AlphaFoldDB" id="A0A2K8QL46"/>
<dbReference type="KEGG" id="dfn:CVE23_09740"/>
<keyword evidence="8" id="KW-0472">Membrane</keyword>
<dbReference type="PANTHER" id="PTHR43531">
    <property type="entry name" value="PROTEIN ICFG"/>
    <property type="match status" value="1"/>
</dbReference>
<comment type="subcellular location">
    <subcellularLocation>
        <location evidence="1">Cell inner membrane</location>
        <topology evidence="1">Multi-pass membrane protein</topology>
    </subcellularLocation>
</comment>
<evidence type="ECO:0000256" key="8">
    <source>
        <dbReference type="ARBA" id="ARBA00023136"/>
    </source>
</evidence>
<dbReference type="PROSITE" id="PS50111">
    <property type="entry name" value="CHEMOTAXIS_TRANSDUC_2"/>
    <property type="match status" value="1"/>
</dbReference>
<dbReference type="EMBL" id="CP025003">
    <property type="protein sequence ID" value="ATZ94223.1"/>
    <property type="molecule type" value="Genomic_DNA"/>
</dbReference>
<evidence type="ECO:0000259" key="14">
    <source>
        <dbReference type="PROSITE" id="PS50885"/>
    </source>
</evidence>
<sequence>MNFLKNITVRRMMLIILALFTVVWGMASSFTLYSLGNVNGLLSDNQDQKKSYSILVRGNDQYSRAVMRMSRIPEFIQQGDMDNAQKTLSSATDALNNAKEALAQFKRSRQVGVSNEQVQQLTASWEQILSNAVEPMMSALKDGRMDEFKRIFLKQYPPMSVEFGELTEKYAAAIQSDSTIMNVGYYIEISRNVLLAALIIGITILFLSDRYLVSYLVTPIGQIKRHLELLTSGKLGVELNEFGRNCAGQLIPYIRTMQHSLRNTVQTIHASSSVIYTGTSEIRQGNDELSRRTDQQAAALQETAASMEELTSTVKNNADNVRQARQISEEAQQMARQGGEITDNVVTTMQSISDSSRRIADITNVINGIAFQTNILALNAAVEAARAGEQGRGFAVVAGEVRNLAQRSAQAAKEIETLIGESVSRVNTGSELVREAGSAMEVIISSVSRVHDLMGEISAASDEQSRGIAQIGQAVTEMDGVTQQNAALVQEATTAAASLEDQAQSLAAAVAAFDLGERQISLSASRVAAPALKRPVLASSVNARPVAASSQGDWETF</sequence>
<keyword evidence="4" id="KW-0145">Chemotaxis</keyword>
<protein>
    <submittedName>
        <fullName evidence="15">Methyl-accepting chemotaxis protein</fullName>
    </submittedName>
</protein>
<dbReference type="Gene3D" id="1.10.287.950">
    <property type="entry name" value="Methyl-accepting chemotaxis protein"/>
    <property type="match status" value="1"/>
</dbReference>
<keyword evidence="5" id="KW-0997">Cell inner membrane</keyword>
<keyword evidence="7" id="KW-1133">Transmembrane helix</keyword>
<evidence type="ECO:0000256" key="1">
    <source>
        <dbReference type="ARBA" id="ARBA00004429"/>
    </source>
</evidence>
<comment type="similarity">
    <text evidence="10">Belongs to the methyl-accepting chemotaxis (MCP) protein family.</text>
</comment>
<evidence type="ECO:0000256" key="3">
    <source>
        <dbReference type="ARBA" id="ARBA00022481"/>
    </source>
</evidence>
<evidence type="ECO:0000256" key="2">
    <source>
        <dbReference type="ARBA" id="ARBA00022475"/>
    </source>
</evidence>
<dbReference type="InterPro" id="IPR051310">
    <property type="entry name" value="MCP_chemotaxis"/>
</dbReference>
<dbReference type="GO" id="GO:0004888">
    <property type="term" value="F:transmembrane signaling receptor activity"/>
    <property type="evidence" value="ECO:0007669"/>
    <property type="project" value="InterPro"/>
</dbReference>
<dbReference type="InterPro" id="IPR003660">
    <property type="entry name" value="HAMP_dom"/>
</dbReference>
<feature type="domain" description="HAMP" evidence="14">
    <location>
        <begin position="214"/>
        <end position="266"/>
    </location>
</feature>
<dbReference type="Pfam" id="PF02203">
    <property type="entry name" value="TarH"/>
    <property type="match status" value="1"/>
</dbReference>
<evidence type="ECO:0000259" key="13">
    <source>
        <dbReference type="PROSITE" id="PS50111"/>
    </source>
</evidence>
<dbReference type="SUPFAM" id="SSF47170">
    <property type="entry name" value="Aspartate receptor, ligand-binding domain"/>
    <property type="match status" value="1"/>
</dbReference>
<dbReference type="Gene3D" id="1.20.120.30">
    <property type="entry name" value="Aspartate receptor, ligand-binding domain"/>
    <property type="match status" value="1"/>
</dbReference>
<evidence type="ECO:0000256" key="11">
    <source>
        <dbReference type="PROSITE-ProRule" id="PRU00284"/>
    </source>
</evidence>
<dbReference type="Pfam" id="PF00015">
    <property type="entry name" value="MCPsignal"/>
    <property type="match status" value="1"/>
</dbReference>
<organism evidence="15 16">
    <name type="scientific">Dickeya fangzhongdai</name>
    <dbReference type="NCBI Taxonomy" id="1778540"/>
    <lineage>
        <taxon>Bacteria</taxon>
        <taxon>Pseudomonadati</taxon>
        <taxon>Pseudomonadota</taxon>
        <taxon>Gammaproteobacteria</taxon>
        <taxon>Enterobacterales</taxon>
        <taxon>Pectobacteriaceae</taxon>
        <taxon>Dickeya</taxon>
    </lineage>
</organism>
<dbReference type="SUPFAM" id="SSF58104">
    <property type="entry name" value="Methyl-accepting chemotaxis protein (MCP) signaling domain"/>
    <property type="match status" value="1"/>
</dbReference>
<feature type="coiled-coil region" evidence="12">
    <location>
        <begin position="81"/>
        <end position="108"/>
    </location>
</feature>
<dbReference type="PANTHER" id="PTHR43531:SF14">
    <property type="entry name" value="METHYL-ACCEPTING CHEMOTAXIS PROTEIN I-RELATED"/>
    <property type="match status" value="1"/>
</dbReference>
<evidence type="ECO:0000256" key="12">
    <source>
        <dbReference type="SAM" id="Coils"/>
    </source>
</evidence>
<evidence type="ECO:0000313" key="16">
    <source>
        <dbReference type="Proteomes" id="UP000231901"/>
    </source>
</evidence>
<evidence type="ECO:0000256" key="4">
    <source>
        <dbReference type="ARBA" id="ARBA00022500"/>
    </source>
</evidence>
<reference evidence="16" key="1">
    <citation type="journal article" date="2018" name="Genome Announc.">
        <title>Complete genome sequence of a Dickeya fangzhongdai type strain causing bleeding canker of pear tree trunks.</title>
        <authorList>
            <person name="Zhao Y."/>
            <person name="Tian Y."/>
            <person name="Li X."/>
            <person name="Hu B."/>
        </authorList>
    </citation>
    <scope>NUCLEOTIDE SEQUENCE [LARGE SCALE GENOMIC DNA]</scope>
    <source>
        <strain evidence="16">DSM 101947</strain>
    </source>
</reference>
<dbReference type="PROSITE" id="PS50885">
    <property type="entry name" value="HAMP"/>
    <property type="match status" value="1"/>
</dbReference>
<evidence type="ECO:0000256" key="10">
    <source>
        <dbReference type="ARBA" id="ARBA00029447"/>
    </source>
</evidence>
<gene>
    <name evidence="15" type="ORF">CVE23_09740</name>
</gene>
<feature type="domain" description="Methyl-accepting transducer" evidence="13">
    <location>
        <begin position="271"/>
        <end position="500"/>
    </location>
</feature>
<name>A0A2K8QL46_9GAMM</name>
<accession>A0A2K8QL46</accession>
<dbReference type="PRINTS" id="PR00260">
    <property type="entry name" value="CHEMTRNSDUCR"/>
</dbReference>
<keyword evidence="16" id="KW-1185">Reference proteome</keyword>
<dbReference type="CDD" id="cd11386">
    <property type="entry name" value="MCP_signal"/>
    <property type="match status" value="1"/>
</dbReference>
<evidence type="ECO:0000256" key="9">
    <source>
        <dbReference type="ARBA" id="ARBA00023224"/>
    </source>
</evidence>
<keyword evidence="9 11" id="KW-0807">Transducer</keyword>
<dbReference type="GO" id="GO:0007165">
    <property type="term" value="P:signal transduction"/>
    <property type="evidence" value="ECO:0007669"/>
    <property type="project" value="UniProtKB-KW"/>
</dbReference>
<proteinExistence type="inferred from homology"/>
<dbReference type="InterPro" id="IPR004090">
    <property type="entry name" value="Chemotax_Me-accpt_rcpt"/>
</dbReference>
<dbReference type="RefSeq" id="WP_100849430.1">
    <property type="nucleotide sequence ID" value="NZ_BMJF01000001.1"/>
</dbReference>
<dbReference type="GO" id="GO:0006935">
    <property type="term" value="P:chemotaxis"/>
    <property type="evidence" value="ECO:0007669"/>
    <property type="project" value="UniProtKB-KW"/>
</dbReference>
<evidence type="ECO:0000256" key="6">
    <source>
        <dbReference type="ARBA" id="ARBA00022692"/>
    </source>
</evidence>
<evidence type="ECO:0000256" key="5">
    <source>
        <dbReference type="ARBA" id="ARBA00022519"/>
    </source>
</evidence>
<dbReference type="Proteomes" id="UP000231901">
    <property type="component" value="Chromosome"/>
</dbReference>
<dbReference type="SMART" id="SM00283">
    <property type="entry name" value="MA"/>
    <property type="match status" value="1"/>
</dbReference>
<dbReference type="GeneID" id="66564611"/>